<dbReference type="RefSeq" id="WP_057620530.1">
    <property type="nucleotide sequence ID" value="NZ_CAWMQT010000151.1"/>
</dbReference>
<proteinExistence type="predicted"/>
<evidence type="ECO:0000313" key="2">
    <source>
        <dbReference type="Proteomes" id="UP000049077"/>
    </source>
</evidence>
<gene>
    <name evidence="1" type="ORF">VCR4J5_640002</name>
</gene>
<evidence type="ECO:0008006" key="3">
    <source>
        <dbReference type="Google" id="ProtNLM"/>
    </source>
</evidence>
<keyword evidence="2" id="KW-1185">Reference proteome</keyword>
<name>A0ABM9QWA2_9VIBR</name>
<evidence type="ECO:0000313" key="1">
    <source>
        <dbReference type="EMBL" id="CDT47173.1"/>
    </source>
</evidence>
<dbReference type="Proteomes" id="UP000049077">
    <property type="component" value="Unassembled WGS sequence"/>
</dbReference>
<protein>
    <recommendedName>
        <fullName evidence="3">RloB-like protein</fullName>
    </recommendedName>
</protein>
<organism evidence="1 2">
    <name type="scientific">Vibrio crassostreae</name>
    <dbReference type="NCBI Taxonomy" id="246167"/>
    <lineage>
        <taxon>Bacteria</taxon>
        <taxon>Pseudomonadati</taxon>
        <taxon>Pseudomonadota</taxon>
        <taxon>Gammaproteobacteria</taxon>
        <taxon>Vibrionales</taxon>
        <taxon>Vibrionaceae</taxon>
        <taxon>Vibrio</taxon>
    </lineage>
</organism>
<sequence>MAKKKRVLKDTLIFVGEGEAEKAFLLHLKSIYGTGNPKVTPKSAGGKGPNNVIGDALGTLASSGCTRVAALLDTDLKWPVGLTKEAARNKIPLIGSTPCLEGFLLDILGIKKTTTNKGCKQILHPMLDGKETCKMSYSKLFTKDVLDEARQRVEELDKMIKIIQGK</sequence>
<reference evidence="1 2" key="1">
    <citation type="submission" date="2014-06" db="EMBL/GenBank/DDBJ databases">
        <authorList>
            <person name="Le Roux F."/>
        </authorList>
    </citation>
    <scope>NUCLEOTIDE SEQUENCE [LARGE SCALE GENOMIC DNA]</scope>
    <source>
        <strain evidence="1 2">J5-4</strain>
    </source>
</reference>
<dbReference type="EMBL" id="CCJX01000151">
    <property type="protein sequence ID" value="CDT47173.1"/>
    <property type="molecule type" value="Genomic_DNA"/>
</dbReference>
<comment type="caution">
    <text evidence="1">The sequence shown here is derived from an EMBL/GenBank/DDBJ whole genome shotgun (WGS) entry which is preliminary data.</text>
</comment>
<accession>A0ABM9QWA2</accession>